<keyword evidence="1" id="KW-0175">Coiled coil</keyword>
<feature type="coiled-coil region" evidence="1">
    <location>
        <begin position="431"/>
        <end position="458"/>
    </location>
</feature>
<organism evidence="3 4">
    <name type="scientific">Caenorhabditis angaria</name>
    <dbReference type="NCBI Taxonomy" id="860376"/>
    <lineage>
        <taxon>Eukaryota</taxon>
        <taxon>Metazoa</taxon>
        <taxon>Ecdysozoa</taxon>
        <taxon>Nematoda</taxon>
        <taxon>Chromadorea</taxon>
        <taxon>Rhabditida</taxon>
        <taxon>Rhabditina</taxon>
        <taxon>Rhabditomorpha</taxon>
        <taxon>Rhabditoidea</taxon>
        <taxon>Rhabditidae</taxon>
        <taxon>Peloderinae</taxon>
        <taxon>Caenorhabditis</taxon>
    </lineage>
</organism>
<gene>
    <name evidence="3" type="ORF">CAMP_LOCUS2493</name>
</gene>
<comment type="caution">
    <text evidence="3">The sequence shown here is derived from an EMBL/GenBank/DDBJ whole genome shotgun (WGS) entry which is preliminary data.</text>
</comment>
<feature type="transmembrane region" description="Helical" evidence="2">
    <location>
        <begin position="247"/>
        <end position="271"/>
    </location>
</feature>
<dbReference type="Proteomes" id="UP001152747">
    <property type="component" value="Unassembled WGS sequence"/>
</dbReference>
<proteinExistence type="predicted"/>
<keyword evidence="2" id="KW-1133">Transmembrane helix</keyword>
<keyword evidence="2" id="KW-0812">Transmembrane</keyword>
<evidence type="ECO:0000256" key="2">
    <source>
        <dbReference type="SAM" id="Phobius"/>
    </source>
</evidence>
<feature type="transmembrane region" description="Helical" evidence="2">
    <location>
        <begin position="31"/>
        <end position="53"/>
    </location>
</feature>
<dbReference type="EMBL" id="CANHGI010000001">
    <property type="protein sequence ID" value="CAI5439856.1"/>
    <property type="molecule type" value="Genomic_DNA"/>
</dbReference>
<feature type="transmembrane region" description="Helical" evidence="2">
    <location>
        <begin position="283"/>
        <end position="308"/>
    </location>
</feature>
<evidence type="ECO:0000256" key="1">
    <source>
        <dbReference type="SAM" id="Coils"/>
    </source>
</evidence>
<protein>
    <submittedName>
        <fullName evidence="3">Uncharacterized protein</fullName>
    </submittedName>
</protein>
<name>A0A9P1I873_9PELO</name>
<accession>A0A9P1I873</accession>
<dbReference type="AlphaFoldDB" id="A0A9P1I873"/>
<sequence length="499" mass="55390">MTNQVTASPSPSNEDQNIDEIDKPKLTKIQIATIFGIFVIFILAAAAVFVLSISETYVSDDDKNVIVEHKTKTIDSVTKATQFAKTLPDFVDQTKFDGLSNKLFDRVYKELNIKNLTSTKMIEFTEKDYGGYKFMLEEAGKCATATNLITEKEKVMELLNGPFTLHNQELAKIEQPFIAAQSELNATMDEESAKKGRLSKSNVVIFANNITTMLIDYQTSIVTRADSFIQAYDKQKALKDSSKQSNLIAIIVIFVIGFVIIIILAASFICFQKGKMAANSFKRFINIMVGICGFLTAVFLIFALLVSIGKSPFSYDCQLKTQSSDSDGKFYSFDGGSTNIRLITNACEDGQKVFSKMNLNLNTDKIIGYWDGFKSIVESVASNILNIDIDLDVTTISNVVGGLDSQHQKFKNQKCLTGTLPGILGLFLDDIDKCRKALNALKDAAEKIDDNVKLLSQTINGLIQTYIVELKMLLELQLIQLIKNCHLLILAATCEFPRV</sequence>
<keyword evidence="2" id="KW-0472">Membrane</keyword>
<evidence type="ECO:0000313" key="4">
    <source>
        <dbReference type="Proteomes" id="UP001152747"/>
    </source>
</evidence>
<reference evidence="3" key="1">
    <citation type="submission" date="2022-11" db="EMBL/GenBank/DDBJ databases">
        <authorList>
            <person name="Kikuchi T."/>
        </authorList>
    </citation>
    <scope>NUCLEOTIDE SEQUENCE</scope>
    <source>
        <strain evidence="3">PS1010</strain>
    </source>
</reference>
<evidence type="ECO:0000313" key="3">
    <source>
        <dbReference type="EMBL" id="CAI5439856.1"/>
    </source>
</evidence>
<keyword evidence="4" id="KW-1185">Reference proteome</keyword>